<accession>A0A914YCM8</accession>
<evidence type="ECO:0000313" key="1">
    <source>
        <dbReference type="Proteomes" id="UP000887577"/>
    </source>
</evidence>
<organism evidence="1 2">
    <name type="scientific">Panagrolaimus superbus</name>
    <dbReference type="NCBI Taxonomy" id="310955"/>
    <lineage>
        <taxon>Eukaryota</taxon>
        <taxon>Metazoa</taxon>
        <taxon>Ecdysozoa</taxon>
        <taxon>Nematoda</taxon>
        <taxon>Chromadorea</taxon>
        <taxon>Rhabditida</taxon>
        <taxon>Tylenchina</taxon>
        <taxon>Panagrolaimomorpha</taxon>
        <taxon>Panagrolaimoidea</taxon>
        <taxon>Panagrolaimidae</taxon>
        <taxon>Panagrolaimus</taxon>
    </lineage>
</organism>
<evidence type="ECO:0000313" key="2">
    <source>
        <dbReference type="WBParaSite" id="PSU_v2.g17992.t1"/>
    </source>
</evidence>
<dbReference type="Proteomes" id="UP000887577">
    <property type="component" value="Unplaced"/>
</dbReference>
<dbReference type="WBParaSite" id="PSU_v2.g17992.t1">
    <property type="protein sequence ID" value="PSU_v2.g17992.t1"/>
    <property type="gene ID" value="PSU_v2.g17992"/>
</dbReference>
<name>A0A914YCM8_9BILA</name>
<reference evidence="2" key="1">
    <citation type="submission" date="2022-11" db="UniProtKB">
        <authorList>
            <consortium name="WormBaseParasite"/>
        </authorList>
    </citation>
    <scope>IDENTIFICATION</scope>
</reference>
<keyword evidence="1" id="KW-1185">Reference proteome</keyword>
<dbReference type="AlphaFoldDB" id="A0A914YCM8"/>
<proteinExistence type="predicted"/>
<protein>
    <submittedName>
        <fullName evidence="2">Uncharacterized protein</fullName>
    </submittedName>
</protein>
<sequence>MVNTVVESWNFLMGGNLFNFIPLNQRPKHEDFDPFINTSSSITPDITTIPSVKATTNIDKSVTDSGAEITSTIVVEKTSESNGAASKNTEFKMFSMVLTGIFINYYYY</sequence>